<dbReference type="InterPro" id="IPR012337">
    <property type="entry name" value="RNaseH-like_sf"/>
</dbReference>
<dbReference type="InterPro" id="IPR002156">
    <property type="entry name" value="RNaseH_domain"/>
</dbReference>
<dbReference type="GO" id="GO:0004523">
    <property type="term" value="F:RNA-DNA hybrid ribonuclease activity"/>
    <property type="evidence" value="ECO:0007669"/>
    <property type="project" value="InterPro"/>
</dbReference>
<dbReference type="Pfam" id="PF13456">
    <property type="entry name" value="RVT_3"/>
    <property type="match status" value="1"/>
</dbReference>
<comment type="caution">
    <text evidence="2">The sequence shown here is derived from an EMBL/GenBank/DDBJ whole genome shotgun (WGS) entry which is preliminary data.</text>
</comment>
<reference evidence="2 3" key="2">
    <citation type="journal article" date="2017" name="Front. Plant Sci.">
        <title>Gene Classification and Mining of Molecular Markers Useful in Red Clover (Trifolium pratense) Breeding.</title>
        <authorList>
            <person name="Istvanek J."/>
            <person name="Dluhosova J."/>
            <person name="Dluhos P."/>
            <person name="Patkova L."/>
            <person name="Nedelnik J."/>
            <person name="Repkova J."/>
        </authorList>
    </citation>
    <scope>NUCLEOTIDE SEQUENCE [LARGE SCALE GENOMIC DNA]</scope>
    <source>
        <strain evidence="3">cv. Tatra</strain>
        <tissue evidence="2">Young leaves</tissue>
    </source>
</reference>
<dbReference type="PANTHER" id="PTHR47723:SF19">
    <property type="entry name" value="POLYNUCLEOTIDYL TRANSFERASE, RIBONUCLEASE H-LIKE SUPERFAMILY PROTEIN"/>
    <property type="match status" value="1"/>
</dbReference>
<evidence type="ECO:0000313" key="2">
    <source>
        <dbReference type="EMBL" id="PNX89138.1"/>
    </source>
</evidence>
<dbReference type="Gene3D" id="3.30.420.10">
    <property type="entry name" value="Ribonuclease H-like superfamily/Ribonuclease H"/>
    <property type="match status" value="1"/>
</dbReference>
<reference evidence="2 3" key="1">
    <citation type="journal article" date="2014" name="Am. J. Bot.">
        <title>Genome assembly and annotation for red clover (Trifolium pratense; Fabaceae).</title>
        <authorList>
            <person name="Istvanek J."/>
            <person name="Jaros M."/>
            <person name="Krenek A."/>
            <person name="Repkova J."/>
        </authorList>
    </citation>
    <scope>NUCLEOTIDE SEQUENCE [LARGE SCALE GENOMIC DNA]</scope>
    <source>
        <strain evidence="3">cv. Tatra</strain>
        <tissue evidence="2">Young leaves</tissue>
    </source>
</reference>
<gene>
    <name evidence="2" type="ORF">L195_g045255</name>
</gene>
<protein>
    <submittedName>
        <fullName evidence="2">Ribonuclease H</fullName>
    </submittedName>
</protein>
<dbReference type="CDD" id="cd06222">
    <property type="entry name" value="RNase_H_like"/>
    <property type="match status" value="1"/>
</dbReference>
<dbReference type="PROSITE" id="PS50879">
    <property type="entry name" value="RNASE_H_1"/>
    <property type="match status" value="1"/>
</dbReference>
<evidence type="ECO:0000313" key="3">
    <source>
        <dbReference type="Proteomes" id="UP000236291"/>
    </source>
</evidence>
<dbReference type="InterPro" id="IPR044730">
    <property type="entry name" value="RNase_H-like_dom_plant"/>
</dbReference>
<dbReference type="InterPro" id="IPR036397">
    <property type="entry name" value="RNaseH_sf"/>
</dbReference>
<dbReference type="STRING" id="57577.A0A2K3MEC6"/>
<feature type="domain" description="RNase H type-1" evidence="1">
    <location>
        <begin position="10"/>
        <end position="101"/>
    </location>
</feature>
<dbReference type="AlphaFoldDB" id="A0A2K3MEC6"/>
<dbReference type="InterPro" id="IPR053151">
    <property type="entry name" value="RNase_H-like"/>
</dbReference>
<dbReference type="Proteomes" id="UP000236291">
    <property type="component" value="Unassembled WGS sequence"/>
</dbReference>
<dbReference type="SUPFAM" id="SSF53098">
    <property type="entry name" value="Ribonuclease H-like"/>
    <property type="match status" value="1"/>
</dbReference>
<dbReference type="EMBL" id="ASHM01058798">
    <property type="protein sequence ID" value="PNX89138.1"/>
    <property type="molecule type" value="Genomic_DNA"/>
</dbReference>
<dbReference type="PANTHER" id="PTHR47723">
    <property type="entry name" value="OS05G0353850 PROTEIN"/>
    <property type="match status" value="1"/>
</dbReference>
<organism evidence="2 3">
    <name type="scientific">Trifolium pratense</name>
    <name type="common">Red clover</name>
    <dbReference type="NCBI Taxonomy" id="57577"/>
    <lineage>
        <taxon>Eukaryota</taxon>
        <taxon>Viridiplantae</taxon>
        <taxon>Streptophyta</taxon>
        <taxon>Embryophyta</taxon>
        <taxon>Tracheophyta</taxon>
        <taxon>Spermatophyta</taxon>
        <taxon>Magnoliopsida</taxon>
        <taxon>eudicotyledons</taxon>
        <taxon>Gunneridae</taxon>
        <taxon>Pentapetalae</taxon>
        <taxon>rosids</taxon>
        <taxon>fabids</taxon>
        <taxon>Fabales</taxon>
        <taxon>Fabaceae</taxon>
        <taxon>Papilionoideae</taxon>
        <taxon>50 kb inversion clade</taxon>
        <taxon>NPAAA clade</taxon>
        <taxon>Hologalegina</taxon>
        <taxon>IRL clade</taxon>
        <taxon>Trifolieae</taxon>
        <taxon>Trifolium</taxon>
    </lineage>
</organism>
<accession>A0A2K3MEC6</accession>
<proteinExistence type="predicted"/>
<sequence>MCAVTWIPPLEGTIKVNVDGSSFNNPGRSGFGSILRECNGNWLLGFSGFIGISTSLCAELHAILNGLKIAQVEGFRNIIIESYSTLAVNFASHGTSQFHPY</sequence>
<dbReference type="GO" id="GO:0003676">
    <property type="term" value="F:nucleic acid binding"/>
    <property type="evidence" value="ECO:0007669"/>
    <property type="project" value="InterPro"/>
</dbReference>
<evidence type="ECO:0000259" key="1">
    <source>
        <dbReference type="PROSITE" id="PS50879"/>
    </source>
</evidence>
<feature type="non-terminal residue" evidence="2">
    <location>
        <position position="101"/>
    </location>
</feature>
<name>A0A2K3MEC6_TRIPR</name>